<reference evidence="8" key="1">
    <citation type="journal article" date="2017" name="New Phytol.">
        <title>On the brink: the highly reduced plastomes of nonphotosynthetic Ericaceae.</title>
        <authorList>
            <person name="Braukmann T.W.A."/>
            <person name="Broe M.B."/>
            <person name="Stefanovic S."/>
            <person name="Freudenstein J.V."/>
        </authorList>
    </citation>
    <scope>NUCLEOTIDE SEQUENCE</scope>
</reference>
<keyword evidence="2 8" id="KW-0934">Plastid</keyword>
<dbReference type="SUPFAM" id="SSF52096">
    <property type="entry name" value="ClpP/crotonase"/>
    <property type="match status" value="1"/>
</dbReference>
<dbReference type="PANTHER" id="PTHR10381">
    <property type="entry name" value="ATP-DEPENDENT CLP PROTEASE PROTEOLYTIC SUBUNIT"/>
    <property type="match status" value="1"/>
</dbReference>
<evidence type="ECO:0000256" key="4">
    <source>
        <dbReference type="ARBA" id="ARBA00022801"/>
    </source>
</evidence>
<dbReference type="Pfam" id="PF00574">
    <property type="entry name" value="CLP_protease"/>
    <property type="match status" value="1"/>
</dbReference>
<dbReference type="InterPro" id="IPR029045">
    <property type="entry name" value="ClpP/crotonase-like_dom_sf"/>
</dbReference>
<evidence type="ECO:0000256" key="2">
    <source>
        <dbReference type="ARBA" id="ARBA00022640"/>
    </source>
</evidence>
<comment type="similarity">
    <text evidence="1 6">Belongs to the peptidase S14 family.</text>
</comment>
<dbReference type="GO" id="GO:0006515">
    <property type="term" value="P:protein quality control for misfolded or incompletely synthesized proteins"/>
    <property type="evidence" value="ECO:0007669"/>
    <property type="project" value="TreeGrafter"/>
</dbReference>
<evidence type="ECO:0000256" key="7">
    <source>
        <dbReference type="SAM" id="MobiDB-lite"/>
    </source>
</evidence>
<name>A0A221SR97_PTEAN</name>
<dbReference type="GO" id="GO:0004176">
    <property type="term" value="F:ATP-dependent peptidase activity"/>
    <property type="evidence" value="ECO:0007669"/>
    <property type="project" value="InterPro"/>
</dbReference>
<dbReference type="InterPro" id="IPR023562">
    <property type="entry name" value="ClpP/TepA"/>
</dbReference>
<feature type="region of interest" description="Disordered" evidence="7">
    <location>
        <begin position="349"/>
        <end position="377"/>
    </location>
</feature>
<evidence type="ECO:0000256" key="6">
    <source>
        <dbReference type="RuleBase" id="RU003567"/>
    </source>
</evidence>
<keyword evidence="3 8" id="KW-0645">Protease</keyword>
<dbReference type="GO" id="GO:0051117">
    <property type="term" value="F:ATPase binding"/>
    <property type="evidence" value="ECO:0007669"/>
    <property type="project" value="TreeGrafter"/>
</dbReference>
<dbReference type="EMBL" id="MF120270">
    <property type="protein sequence ID" value="ASN79073.1"/>
    <property type="molecule type" value="Genomic_DNA"/>
</dbReference>
<keyword evidence="4" id="KW-0378">Hydrolase</keyword>
<feature type="compositionally biased region" description="Acidic residues" evidence="7">
    <location>
        <begin position="355"/>
        <end position="367"/>
    </location>
</feature>
<evidence type="ECO:0000256" key="3">
    <source>
        <dbReference type="ARBA" id="ARBA00022670"/>
    </source>
</evidence>
<protein>
    <recommendedName>
        <fullName evidence="6">ATP-dependent Clp protease proteolytic subunit</fullName>
    </recommendedName>
</protein>
<dbReference type="AlphaFoldDB" id="A0A221SR97"/>
<geneLocation type="plastid" evidence="8"/>
<dbReference type="Gene3D" id="3.90.226.10">
    <property type="entry name" value="2-enoyl-CoA Hydratase, Chain A, domain 1"/>
    <property type="match status" value="1"/>
</dbReference>
<dbReference type="GO" id="GO:0009368">
    <property type="term" value="C:endopeptidase Clp complex"/>
    <property type="evidence" value="ECO:0007669"/>
    <property type="project" value="TreeGrafter"/>
</dbReference>
<organism evidence="8">
    <name type="scientific">Pterospora andromedea</name>
    <name type="common">Pine drops</name>
    <dbReference type="NCBI Taxonomy" id="4349"/>
    <lineage>
        <taxon>Eukaryota</taxon>
        <taxon>Viridiplantae</taxon>
        <taxon>Streptophyta</taxon>
        <taxon>Embryophyta</taxon>
        <taxon>Tracheophyta</taxon>
        <taxon>Spermatophyta</taxon>
        <taxon>Magnoliopsida</taxon>
        <taxon>eudicotyledons</taxon>
        <taxon>Gunneridae</taxon>
        <taxon>Pentapetalae</taxon>
        <taxon>asterids</taxon>
        <taxon>Ericales</taxon>
        <taxon>Ericaceae</taxon>
        <taxon>Pyroloideae</taxon>
        <taxon>Pterosporeae</taxon>
        <taxon>Pterospora</taxon>
    </lineage>
</organism>
<keyword evidence="5" id="KW-0720">Serine protease</keyword>
<accession>A0A221SR97</accession>
<dbReference type="GO" id="GO:0004252">
    <property type="term" value="F:serine-type endopeptidase activity"/>
    <property type="evidence" value="ECO:0007669"/>
    <property type="project" value="InterPro"/>
</dbReference>
<dbReference type="GO" id="GO:0009532">
    <property type="term" value="C:plastid stroma"/>
    <property type="evidence" value="ECO:0007669"/>
    <property type="project" value="UniProtKB-ARBA"/>
</dbReference>
<feature type="compositionally biased region" description="Basic and acidic residues" evidence="7">
    <location>
        <begin position="368"/>
        <end position="377"/>
    </location>
</feature>
<evidence type="ECO:0000256" key="5">
    <source>
        <dbReference type="ARBA" id="ARBA00022825"/>
    </source>
</evidence>
<dbReference type="PANTHER" id="PTHR10381:SF15">
    <property type="entry name" value="CHLOROPLASTIC ATP-DEPENDENT CLP PROTEASE PROTEOLYTIC SUBUNIT 1"/>
    <property type="match status" value="1"/>
</dbReference>
<dbReference type="PRINTS" id="PR00127">
    <property type="entry name" value="CLPPROTEASEP"/>
</dbReference>
<feature type="region of interest" description="Disordered" evidence="7">
    <location>
        <begin position="120"/>
        <end position="147"/>
    </location>
</feature>
<evidence type="ECO:0000256" key="1">
    <source>
        <dbReference type="ARBA" id="ARBA00007039"/>
    </source>
</evidence>
<gene>
    <name evidence="8" type="primary">clpP</name>
</gene>
<dbReference type="CDD" id="cd07017">
    <property type="entry name" value="S14_ClpP_2"/>
    <property type="match status" value="1"/>
</dbReference>
<proteinExistence type="inferred from homology"/>
<dbReference type="InterPro" id="IPR001907">
    <property type="entry name" value="ClpP"/>
</dbReference>
<feature type="compositionally biased region" description="Acidic residues" evidence="7">
    <location>
        <begin position="120"/>
        <end position="138"/>
    </location>
</feature>
<sequence>MKIYKLIWSHSQKNCKSKSLIMLYSSSTWGYKIFQSTETRIRSNLDNYGYIEEGMDLEQEKKIDLKSNKILKKKGGEMTFYIWEENKDKDKDKDKENELNLEIPKVLVEEEYFVDLDDDDNVEKDDEENFNFEKDDDDNFKKNDDEPVVKEEKKQVKKTRKTYMDVYRYLYKQKYIFLGKDLTKELGDKIIGQLLSIAGQTDPEKPTEDVFLHVSCVRGCTRTGITLFDVLQGVPMDMNTLGSGWVASVGTLALIGGSNRLAYPHTRITLYLPRPSLDDIPRKNYFKWALEELERRQEITNIYIERTGQPVHIIEEDVNNMSVLSPEEAQKFGIIDKVFTDGQNFGFPKTNNLLSEDESSEKDEDESSDKNKNFWYL</sequence>
<evidence type="ECO:0000313" key="8">
    <source>
        <dbReference type="EMBL" id="ASN79073.1"/>
    </source>
</evidence>